<evidence type="ECO:0000313" key="2">
    <source>
        <dbReference type="EnsemblPlants" id="KRH48749"/>
    </source>
</evidence>
<dbReference type="PaxDb" id="3847-GLYMA07G14585.1"/>
<evidence type="ECO:0000313" key="1">
    <source>
        <dbReference type="EMBL" id="KRH48749.1"/>
    </source>
</evidence>
<accession>A0A0R0J1Q4</accession>
<dbReference type="PANTHER" id="PTHR44366:SF1">
    <property type="entry name" value="UDP-N-ACETYLGLUCOSAMINE--PEPTIDE N-ACETYLGLUCOSAMINYLTRANSFERASE 110 KDA SUBUNIT"/>
    <property type="match status" value="1"/>
</dbReference>
<reference evidence="2" key="2">
    <citation type="submission" date="2018-02" db="UniProtKB">
        <authorList>
            <consortium name="EnsemblPlants"/>
        </authorList>
    </citation>
    <scope>IDENTIFICATION</scope>
    <source>
        <strain evidence="2">Williams 82</strain>
    </source>
</reference>
<evidence type="ECO:0000313" key="3">
    <source>
        <dbReference type="Proteomes" id="UP000008827"/>
    </source>
</evidence>
<dbReference type="PANTHER" id="PTHR44366">
    <property type="entry name" value="UDP-N-ACETYLGLUCOSAMINE--PEPTIDE N-ACETYLGLUCOSAMINYLTRANSFERASE 110 KDA SUBUNIT"/>
    <property type="match status" value="1"/>
</dbReference>
<dbReference type="EMBL" id="CM000840">
    <property type="protein sequence ID" value="KRH48749.1"/>
    <property type="molecule type" value="Genomic_DNA"/>
</dbReference>
<protein>
    <submittedName>
        <fullName evidence="1 2">Uncharacterized protein</fullName>
    </submittedName>
</protein>
<dbReference type="GO" id="GO:0016757">
    <property type="term" value="F:glycosyltransferase activity"/>
    <property type="evidence" value="ECO:0007669"/>
    <property type="project" value="InterPro"/>
</dbReference>
<dbReference type="SMR" id="A0A0R0J1Q4"/>
<dbReference type="AlphaFoldDB" id="A0A0R0J1Q4"/>
<dbReference type="SUPFAM" id="SSF48452">
    <property type="entry name" value="TPR-like"/>
    <property type="match status" value="1"/>
</dbReference>
<dbReference type="InterPro" id="IPR011990">
    <property type="entry name" value="TPR-like_helical_dom_sf"/>
</dbReference>
<sequence>MNQCLTLEPNHQQALTNLGNIYMEWNMVVVVVAAAQYYKATLNVTTRLSAPYNNLVIIYKHQDYIRAIQDVIQDYIWAIVVRPTMAEAHANFGFCL</sequence>
<name>A0A0R0J1Q4_SOYBN</name>
<reference evidence="1 2" key="1">
    <citation type="journal article" date="2010" name="Nature">
        <title>Genome sequence of the palaeopolyploid soybean.</title>
        <authorList>
            <person name="Schmutz J."/>
            <person name="Cannon S.B."/>
            <person name="Schlueter J."/>
            <person name="Ma J."/>
            <person name="Mitros T."/>
            <person name="Nelson W."/>
            <person name="Hyten D.L."/>
            <person name="Song Q."/>
            <person name="Thelen J.J."/>
            <person name="Cheng J."/>
            <person name="Xu D."/>
            <person name="Hellsten U."/>
            <person name="May G.D."/>
            <person name="Yu Y."/>
            <person name="Sakurai T."/>
            <person name="Umezawa T."/>
            <person name="Bhattacharyya M.K."/>
            <person name="Sandhu D."/>
            <person name="Valliyodan B."/>
            <person name="Lindquist E."/>
            <person name="Peto M."/>
            <person name="Grant D."/>
            <person name="Shu S."/>
            <person name="Goodstein D."/>
            <person name="Barry K."/>
            <person name="Futrell-Griggs M."/>
            <person name="Abernathy B."/>
            <person name="Du J."/>
            <person name="Tian Z."/>
            <person name="Zhu L."/>
            <person name="Gill N."/>
            <person name="Joshi T."/>
            <person name="Libault M."/>
            <person name="Sethuraman A."/>
            <person name="Zhang X.-C."/>
            <person name="Shinozaki K."/>
            <person name="Nguyen H.T."/>
            <person name="Wing R.A."/>
            <person name="Cregan P."/>
            <person name="Specht J."/>
            <person name="Grimwood J."/>
            <person name="Rokhsar D."/>
            <person name="Stacey G."/>
            <person name="Shoemaker R.C."/>
            <person name="Jackson S.A."/>
        </authorList>
    </citation>
    <scope>NUCLEOTIDE SEQUENCE</scope>
    <source>
        <strain evidence="2">cv. Williams 82</strain>
        <tissue evidence="1">Callus</tissue>
    </source>
</reference>
<dbReference type="Gene3D" id="1.25.40.10">
    <property type="entry name" value="Tetratricopeptide repeat domain"/>
    <property type="match status" value="1"/>
</dbReference>
<organism evidence="1">
    <name type="scientific">Glycine max</name>
    <name type="common">Soybean</name>
    <name type="synonym">Glycine hispida</name>
    <dbReference type="NCBI Taxonomy" id="3847"/>
    <lineage>
        <taxon>Eukaryota</taxon>
        <taxon>Viridiplantae</taxon>
        <taxon>Streptophyta</taxon>
        <taxon>Embryophyta</taxon>
        <taxon>Tracheophyta</taxon>
        <taxon>Spermatophyta</taxon>
        <taxon>Magnoliopsida</taxon>
        <taxon>eudicotyledons</taxon>
        <taxon>Gunneridae</taxon>
        <taxon>Pentapetalae</taxon>
        <taxon>rosids</taxon>
        <taxon>fabids</taxon>
        <taxon>Fabales</taxon>
        <taxon>Fabaceae</taxon>
        <taxon>Papilionoideae</taxon>
        <taxon>50 kb inversion clade</taxon>
        <taxon>NPAAA clade</taxon>
        <taxon>indigoferoid/millettioid clade</taxon>
        <taxon>Phaseoleae</taxon>
        <taxon>Glycine</taxon>
        <taxon>Glycine subgen. Soja</taxon>
    </lineage>
</organism>
<dbReference type="Gramene" id="KRH48749">
    <property type="protein sequence ID" value="KRH48749"/>
    <property type="gene ID" value="GLYMA_07G109800"/>
</dbReference>
<dbReference type="InParanoid" id="A0A0R0J1Q4"/>
<dbReference type="GO" id="GO:0006493">
    <property type="term" value="P:protein O-linked glycosylation"/>
    <property type="evidence" value="ECO:0007669"/>
    <property type="project" value="InterPro"/>
</dbReference>
<dbReference type="InterPro" id="IPR037919">
    <property type="entry name" value="OGT"/>
</dbReference>
<gene>
    <name evidence="1" type="ORF">GLYMA_07G109800</name>
</gene>
<dbReference type="STRING" id="3847.A0A0R0J1Q4"/>
<keyword evidence="3" id="KW-1185">Reference proteome</keyword>
<dbReference type="Proteomes" id="UP000008827">
    <property type="component" value="Chromosome 7"/>
</dbReference>
<proteinExistence type="predicted"/>
<dbReference type="EnsemblPlants" id="KRH48749">
    <property type="protein sequence ID" value="KRH48749"/>
    <property type="gene ID" value="GLYMA_07G109800"/>
</dbReference>
<reference evidence="1" key="3">
    <citation type="submission" date="2018-07" db="EMBL/GenBank/DDBJ databases">
        <title>WGS assembly of Glycine max.</title>
        <authorList>
            <person name="Schmutz J."/>
            <person name="Cannon S."/>
            <person name="Schlueter J."/>
            <person name="Ma J."/>
            <person name="Mitros T."/>
            <person name="Nelson W."/>
            <person name="Hyten D."/>
            <person name="Song Q."/>
            <person name="Thelen J."/>
            <person name="Cheng J."/>
            <person name="Xu D."/>
            <person name="Hellsten U."/>
            <person name="May G."/>
            <person name="Yu Y."/>
            <person name="Sakurai T."/>
            <person name="Umezawa T."/>
            <person name="Bhattacharyya M."/>
            <person name="Sandhu D."/>
            <person name="Valliyodan B."/>
            <person name="Lindquist E."/>
            <person name="Peto M."/>
            <person name="Grant D."/>
            <person name="Shu S."/>
            <person name="Goodstein D."/>
            <person name="Barry K."/>
            <person name="Futrell-Griggs M."/>
            <person name="Abernathy B."/>
            <person name="Du J."/>
            <person name="Tian Z."/>
            <person name="Zhu L."/>
            <person name="Gill N."/>
            <person name="Joshi T."/>
            <person name="Libault M."/>
            <person name="Sethuraman A."/>
            <person name="Zhang X."/>
            <person name="Shinozaki K."/>
            <person name="Nguyen H."/>
            <person name="Wing R."/>
            <person name="Cregan P."/>
            <person name="Specht J."/>
            <person name="Grimwood J."/>
            <person name="Rokhsar D."/>
            <person name="Stacey G."/>
            <person name="Shoemaker R."/>
            <person name="Jackson S."/>
        </authorList>
    </citation>
    <scope>NUCLEOTIDE SEQUENCE</scope>
    <source>
        <tissue evidence="1">Callus</tissue>
    </source>
</reference>